<feature type="transmembrane region" description="Helical" evidence="7">
    <location>
        <begin position="189"/>
        <end position="206"/>
    </location>
</feature>
<evidence type="ECO:0000256" key="4">
    <source>
        <dbReference type="ARBA" id="ARBA00022692"/>
    </source>
</evidence>
<dbReference type="Proteomes" id="UP001222770">
    <property type="component" value="Unassembled WGS sequence"/>
</dbReference>
<evidence type="ECO:0000256" key="7">
    <source>
        <dbReference type="SAM" id="Phobius"/>
    </source>
</evidence>
<proteinExistence type="predicted"/>
<protein>
    <submittedName>
        <fullName evidence="9">MFS transporter</fullName>
    </submittedName>
</protein>
<dbReference type="PANTHER" id="PTHR43045">
    <property type="entry name" value="SHIKIMATE TRANSPORTER"/>
    <property type="match status" value="1"/>
</dbReference>
<sequence length="423" mass="43996">MQRHPIRQNARVLTASLVGTAVEFYDFYIYATAAALVIGPLFFPRESQSAQTLLAFMTFGLAFFARPVGAIAFGHFGDRVGRKSTLVASLMLMGGSTVLIAFLPTYAMAGWIAPALLCLLRFGQGFGLGGEWGGASLLAVENAPPGWEARFGSAPQLGAPVGFLFANGLFLLLSHWLSDADFAAWGWRIPFLASAVLVALGLWIRLKIGETPAFREAMEHAPPPSVPIGQLMRHHAGAVIAGTAGVVACFAIFYLATTSSLNFATTQLGYSKQDFLAVQLGANTFLAVGIVLAGWWADKAGAVKVLGTGAALTVLVGLGFGSGLGSGSLPVVFATLSLSLLVMGLVYGPLGGWLPTLYPVPVRYSGISVAFNAGGIIGGALAPFAASWFAGVGGTPALGLFLTIAGALTFFGVRFAPRLSSSR</sequence>
<organism evidence="9 10">
    <name type="scientific">Novosphingobium cyanobacteriorum</name>
    <dbReference type="NCBI Taxonomy" id="3024215"/>
    <lineage>
        <taxon>Bacteria</taxon>
        <taxon>Pseudomonadati</taxon>
        <taxon>Pseudomonadota</taxon>
        <taxon>Alphaproteobacteria</taxon>
        <taxon>Sphingomonadales</taxon>
        <taxon>Sphingomonadaceae</taxon>
        <taxon>Novosphingobium</taxon>
    </lineage>
</organism>
<evidence type="ECO:0000313" key="9">
    <source>
        <dbReference type="EMBL" id="MDF8333447.1"/>
    </source>
</evidence>
<keyword evidence="6 7" id="KW-0472">Membrane</keyword>
<gene>
    <name evidence="9" type="ORF">POM99_09560</name>
</gene>
<dbReference type="Gene3D" id="1.20.1250.20">
    <property type="entry name" value="MFS general substrate transporter like domains"/>
    <property type="match status" value="2"/>
</dbReference>
<comment type="caution">
    <text evidence="9">The sequence shown here is derived from an EMBL/GenBank/DDBJ whole genome shotgun (WGS) entry which is preliminary data.</text>
</comment>
<dbReference type="InterPro" id="IPR020846">
    <property type="entry name" value="MFS_dom"/>
</dbReference>
<evidence type="ECO:0000256" key="2">
    <source>
        <dbReference type="ARBA" id="ARBA00022448"/>
    </source>
</evidence>
<evidence type="ECO:0000259" key="8">
    <source>
        <dbReference type="PROSITE" id="PS50850"/>
    </source>
</evidence>
<name>A0ABT6CI07_9SPHN</name>
<feature type="transmembrane region" description="Helical" evidence="7">
    <location>
        <begin position="276"/>
        <end position="296"/>
    </location>
</feature>
<dbReference type="RefSeq" id="WP_277277159.1">
    <property type="nucleotide sequence ID" value="NZ_JAROCY010000007.1"/>
</dbReference>
<feature type="transmembrane region" description="Helical" evidence="7">
    <location>
        <begin position="397"/>
        <end position="416"/>
    </location>
</feature>
<evidence type="ECO:0000256" key="3">
    <source>
        <dbReference type="ARBA" id="ARBA00022475"/>
    </source>
</evidence>
<dbReference type="SUPFAM" id="SSF103473">
    <property type="entry name" value="MFS general substrate transporter"/>
    <property type="match status" value="1"/>
</dbReference>
<feature type="transmembrane region" description="Helical" evidence="7">
    <location>
        <begin position="236"/>
        <end position="256"/>
    </location>
</feature>
<dbReference type="PANTHER" id="PTHR43045:SF2">
    <property type="entry name" value="INNER MEMBRANE METABOLITE TRANSPORT PROTEIN YHJE"/>
    <property type="match status" value="1"/>
</dbReference>
<feature type="transmembrane region" description="Helical" evidence="7">
    <location>
        <begin position="327"/>
        <end position="348"/>
    </location>
</feature>
<evidence type="ECO:0000313" key="10">
    <source>
        <dbReference type="Proteomes" id="UP001222770"/>
    </source>
</evidence>
<dbReference type="PROSITE" id="PS50850">
    <property type="entry name" value="MFS"/>
    <property type="match status" value="1"/>
</dbReference>
<feature type="domain" description="Major facilitator superfamily (MFS) profile" evidence="8">
    <location>
        <begin position="12"/>
        <end position="423"/>
    </location>
</feature>
<reference evidence="9 10" key="1">
    <citation type="submission" date="2023-03" db="EMBL/GenBank/DDBJ databases">
        <title>Novosphingobium cyanobacteriorum sp. nov., isolated from a eutrophic reservoir during the Microcystis bloom period.</title>
        <authorList>
            <person name="Kang M."/>
            <person name="Le V."/>
            <person name="Ko S.-R."/>
            <person name="Lee S.-A."/>
            <person name="Ahn C.-Y."/>
        </authorList>
    </citation>
    <scope>NUCLEOTIDE SEQUENCE [LARGE SCALE GENOMIC DNA]</scope>
    <source>
        <strain evidence="9 10">HBC54</strain>
    </source>
</reference>
<feature type="transmembrane region" description="Helical" evidence="7">
    <location>
        <begin position="369"/>
        <end position="391"/>
    </location>
</feature>
<dbReference type="InterPro" id="IPR005828">
    <property type="entry name" value="MFS_sugar_transport-like"/>
</dbReference>
<keyword evidence="5 7" id="KW-1133">Transmembrane helix</keyword>
<keyword evidence="10" id="KW-1185">Reference proteome</keyword>
<accession>A0ABT6CI07</accession>
<feature type="transmembrane region" description="Helical" evidence="7">
    <location>
        <begin position="55"/>
        <end position="77"/>
    </location>
</feature>
<dbReference type="EMBL" id="JAROCY010000007">
    <property type="protein sequence ID" value="MDF8333447.1"/>
    <property type="molecule type" value="Genomic_DNA"/>
</dbReference>
<feature type="transmembrane region" description="Helical" evidence="7">
    <location>
        <begin position="97"/>
        <end position="120"/>
    </location>
</feature>
<keyword evidence="3" id="KW-1003">Cell membrane</keyword>
<evidence type="ECO:0000256" key="6">
    <source>
        <dbReference type="ARBA" id="ARBA00023136"/>
    </source>
</evidence>
<feature type="transmembrane region" description="Helical" evidence="7">
    <location>
        <begin position="27"/>
        <end position="43"/>
    </location>
</feature>
<keyword evidence="2" id="KW-0813">Transport</keyword>
<dbReference type="InterPro" id="IPR036259">
    <property type="entry name" value="MFS_trans_sf"/>
</dbReference>
<feature type="transmembrane region" description="Helical" evidence="7">
    <location>
        <begin position="303"/>
        <end position="321"/>
    </location>
</feature>
<dbReference type="Pfam" id="PF00083">
    <property type="entry name" value="Sugar_tr"/>
    <property type="match status" value="1"/>
</dbReference>
<evidence type="ECO:0000256" key="1">
    <source>
        <dbReference type="ARBA" id="ARBA00004651"/>
    </source>
</evidence>
<evidence type="ECO:0000256" key="5">
    <source>
        <dbReference type="ARBA" id="ARBA00022989"/>
    </source>
</evidence>
<keyword evidence="4 7" id="KW-0812">Transmembrane</keyword>
<comment type="subcellular location">
    <subcellularLocation>
        <location evidence="1">Cell membrane</location>
        <topology evidence="1">Multi-pass membrane protein</topology>
    </subcellularLocation>
</comment>